<evidence type="ECO:0000256" key="2">
    <source>
        <dbReference type="ARBA" id="ARBA00022801"/>
    </source>
</evidence>
<evidence type="ECO:0000313" key="3">
    <source>
        <dbReference type="EMBL" id="KAK2726105.1"/>
    </source>
</evidence>
<dbReference type="PANTHER" id="PTHR43213:SF5">
    <property type="entry name" value="BIFUNCTIONAL DTTP_UTP PYROPHOSPHATASE_METHYLTRANSFERASE PROTEIN-RELATED"/>
    <property type="match status" value="1"/>
</dbReference>
<gene>
    <name evidence="3" type="ORF">QYM36_000534</name>
</gene>
<comment type="cofactor">
    <cofactor evidence="1">
        <name>a divalent metal cation</name>
        <dbReference type="ChEBI" id="CHEBI:60240"/>
    </cofactor>
</comment>
<reference evidence="3" key="1">
    <citation type="submission" date="2023-07" db="EMBL/GenBank/DDBJ databases">
        <title>Chromosome-level genome assembly of Artemia franciscana.</title>
        <authorList>
            <person name="Jo E."/>
        </authorList>
    </citation>
    <scope>NUCLEOTIDE SEQUENCE</scope>
    <source>
        <tissue evidence="3">Whole body</tissue>
    </source>
</reference>
<keyword evidence="2" id="KW-0378">Hydrolase</keyword>
<dbReference type="Pfam" id="PF02545">
    <property type="entry name" value="Maf"/>
    <property type="match status" value="1"/>
</dbReference>
<proteinExistence type="predicted"/>
<dbReference type="EMBL" id="JAVRJZ010000002">
    <property type="protein sequence ID" value="KAK2726105.1"/>
    <property type="molecule type" value="Genomic_DNA"/>
</dbReference>
<protein>
    <recommendedName>
        <fullName evidence="5">Septum formation inhibitor Maf</fullName>
    </recommendedName>
</protein>
<comment type="caution">
    <text evidence="3">The sequence shown here is derived from an EMBL/GenBank/DDBJ whole genome shotgun (WGS) entry which is preliminary data.</text>
</comment>
<dbReference type="PANTHER" id="PTHR43213">
    <property type="entry name" value="BIFUNCTIONAL DTTP/UTP PYROPHOSPHATASE/METHYLTRANSFERASE PROTEIN-RELATED"/>
    <property type="match status" value="1"/>
</dbReference>
<feature type="non-terminal residue" evidence="3">
    <location>
        <position position="1"/>
    </location>
</feature>
<dbReference type="Proteomes" id="UP001187531">
    <property type="component" value="Unassembled WGS sequence"/>
</dbReference>
<dbReference type="GO" id="GO:0047429">
    <property type="term" value="F:nucleoside triphosphate diphosphatase activity"/>
    <property type="evidence" value="ECO:0007669"/>
    <property type="project" value="InterPro"/>
</dbReference>
<evidence type="ECO:0008006" key="5">
    <source>
        <dbReference type="Google" id="ProtNLM"/>
    </source>
</evidence>
<keyword evidence="4" id="KW-1185">Reference proteome</keyword>
<accession>A0AA88LL47</accession>
<dbReference type="SUPFAM" id="SSF52972">
    <property type="entry name" value="ITPase-like"/>
    <property type="match status" value="1"/>
</dbReference>
<dbReference type="Gene3D" id="3.90.950.10">
    <property type="match status" value="1"/>
</dbReference>
<evidence type="ECO:0000313" key="4">
    <source>
        <dbReference type="Proteomes" id="UP001187531"/>
    </source>
</evidence>
<dbReference type="InterPro" id="IPR003697">
    <property type="entry name" value="Maf-like"/>
</dbReference>
<dbReference type="InterPro" id="IPR029001">
    <property type="entry name" value="ITPase-like_fam"/>
</dbReference>
<name>A0AA88LL47_ARTSF</name>
<sequence length="109" mass="11787">MFKFLDGKTVILASTSPRRKALLEQIGLSVNVFQAEIDEEEEVLSENLTEPSEIAKFLAVAKAKHAFEKYCGLNNGVPDLLIASDTVVDLDGSPIGKPKNKQGAIEALT</sequence>
<organism evidence="3 4">
    <name type="scientific">Artemia franciscana</name>
    <name type="common">Brine shrimp</name>
    <name type="synonym">Artemia sanfranciscana</name>
    <dbReference type="NCBI Taxonomy" id="6661"/>
    <lineage>
        <taxon>Eukaryota</taxon>
        <taxon>Metazoa</taxon>
        <taxon>Ecdysozoa</taxon>
        <taxon>Arthropoda</taxon>
        <taxon>Crustacea</taxon>
        <taxon>Branchiopoda</taxon>
        <taxon>Anostraca</taxon>
        <taxon>Artemiidae</taxon>
        <taxon>Artemia</taxon>
    </lineage>
</organism>
<dbReference type="AlphaFoldDB" id="A0AA88LL47"/>
<evidence type="ECO:0000256" key="1">
    <source>
        <dbReference type="ARBA" id="ARBA00001968"/>
    </source>
</evidence>